<dbReference type="SUPFAM" id="SSF52096">
    <property type="entry name" value="ClpP/crotonase"/>
    <property type="match status" value="1"/>
</dbReference>
<accession>A0A1J0EU24</accession>
<keyword evidence="7" id="KW-0614">Plasmid</keyword>
<evidence type="ECO:0000256" key="1">
    <source>
        <dbReference type="ARBA" id="ARBA00008683"/>
    </source>
</evidence>
<feature type="transmembrane region" description="Helical" evidence="5">
    <location>
        <begin position="26"/>
        <end position="46"/>
    </location>
</feature>
<dbReference type="InterPro" id="IPR047272">
    <property type="entry name" value="S49_SppA_C"/>
</dbReference>
<gene>
    <name evidence="7" type="ORF">BLL42_27500</name>
</gene>
<dbReference type="EMBL" id="CP017887">
    <property type="protein sequence ID" value="APC19483.1"/>
    <property type="molecule type" value="Genomic_DNA"/>
</dbReference>
<reference evidence="8" key="1">
    <citation type="submission" date="2016-10" db="EMBL/GenBank/DDBJ databases">
        <title>Pseudomonas frederiksbergensis ERGS4:02 complete genome.</title>
        <authorList>
            <person name="Kumar R."/>
            <person name="Acharya V."/>
            <person name="Singh D."/>
        </authorList>
    </citation>
    <scope>NUCLEOTIDE SEQUENCE [LARGE SCALE GENOMIC DNA]</scope>
    <source>
        <strain evidence="8">ERGS4:02</strain>
        <plasmid evidence="8">Plasmid unnamed1</plasmid>
    </source>
</reference>
<dbReference type="GeneID" id="46912032"/>
<dbReference type="PANTHER" id="PTHR42987:SF8">
    <property type="entry name" value="PROTEINASE"/>
    <property type="match status" value="1"/>
</dbReference>
<dbReference type="Pfam" id="PF01343">
    <property type="entry name" value="Peptidase_S49"/>
    <property type="match status" value="1"/>
</dbReference>
<dbReference type="InterPro" id="IPR001907">
    <property type="entry name" value="ClpP"/>
</dbReference>
<dbReference type="PANTHER" id="PTHR42987">
    <property type="entry name" value="PEPTIDASE S49"/>
    <property type="match status" value="1"/>
</dbReference>
<evidence type="ECO:0000256" key="5">
    <source>
        <dbReference type="SAM" id="Phobius"/>
    </source>
</evidence>
<evidence type="ECO:0000313" key="7">
    <source>
        <dbReference type="EMBL" id="APC19483.1"/>
    </source>
</evidence>
<name>A0A1J0EU24_9PSED</name>
<feature type="domain" description="Peptidase S49" evidence="6">
    <location>
        <begin position="124"/>
        <end position="272"/>
    </location>
</feature>
<dbReference type="Gene3D" id="6.20.330.10">
    <property type="match status" value="1"/>
</dbReference>
<dbReference type="PRINTS" id="PR00127">
    <property type="entry name" value="CLPPROTEASEP"/>
</dbReference>
<evidence type="ECO:0000256" key="2">
    <source>
        <dbReference type="ARBA" id="ARBA00022670"/>
    </source>
</evidence>
<keyword evidence="2" id="KW-0645">Protease</keyword>
<keyword evidence="5" id="KW-1133">Transmembrane helix</keyword>
<keyword evidence="4" id="KW-0720">Serine protease</keyword>
<evidence type="ECO:0000256" key="3">
    <source>
        <dbReference type="ARBA" id="ARBA00022801"/>
    </source>
</evidence>
<proteinExistence type="inferred from homology"/>
<dbReference type="GO" id="GO:0004252">
    <property type="term" value="F:serine-type endopeptidase activity"/>
    <property type="evidence" value="ECO:0007669"/>
    <property type="project" value="InterPro"/>
</dbReference>
<sequence>MDKMEVLERALLASVTEQRRTRRWKIAFRFMTLAVVVGALVLNSPLDLVGESDGRAQTAKIELNGPIGDRSGASADNVKRSLAAAFKDTKTRGVVLEINSPGGSPVAAGLIYDEIKRQRALHPDIKVYAVIGDLGASGAYYIASAADQIYADKASLVGSIGVTAATFGFVDLMSKLGVERRAYTSGEHKAFLDQFQPRNEGETLFWQGVLGTTHQQFITAVKNGRGDRLKSAEHPELFSGLIWTGEQALQLGLIDQLGDTDLVARDVIQQEKVVDFTRKENPFDRFASKLGASVANELSQIVGVSGIRLQ</sequence>
<dbReference type="InterPro" id="IPR029045">
    <property type="entry name" value="ClpP/crotonase-like_dom_sf"/>
</dbReference>
<dbReference type="Proteomes" id="UP000182567">
    <property type="component" value="Plasmid unnamed1"/>
</dbReference>
<dbReference type="InterPro" id="IPR002142">
    <property type="entry name" value="Peptidase_S49"/>
</dbReference>
<keyword evidence="5" id="KW-0472">Membrane</keyword>
<dbReference type="GO" id="GO:0004176">
    <property type="term" value="F:ATP-dependent peptidase activity"/>
    <property type="evidence" value="ECO:0007669"/>
    <property type="project" value="InterPro"/>
</dbReference>
<geneLocation type="plasmid" evidence="7">
    <name>unnamed1</name>
</geneLocation>
<organism evidence="7 8">
    <name type="scientific">Pseudomonas frederiksbergensis</name>
    <dbReference type="NCBI Taxonomy" id="104087"/>
    <lineage>
        <taxon>Bacteria</taxon>
        <taxon>Pseudomonadati</taxon>
        <taxon>Pseudomonadota</taxon>
        <taxon>Gammaproteobacteria</taxon>
        <taxon>Pseudomonadales</taxon>
        <taxon>Pseudomonadaceae</taxon>
        <taxon>Pseudomonas</taxon>
    </lineage>
</organism>
<protein>
    <submittedName>
        <fullName evidence="7">S49 family peptidase</fullName>
    </submittedName>
</protein>
<dbReference type="OrthoDB" id="9764363at2"/>
<dbReference type="Gene3D" id="3.90.226.10">
    <property type="entry name" value="2-enoyl-CoA Hydratase, Chain A, domain 1"/>
    <property type="match status" value="1"/>
</dbReference>
<dbReference type="RefSeq" id="WP_071555987.1">
    <property type="nucleotide sequence ID" value="NZ_CP017887.1"/>
</dbReference>
<comment type="similarity">
    <text evidence="1">Belongs to the peptidase S49 family.</text>
</comment>
<evidence type="ECO:0000259" key="6">
    <source>
        <dbReference type="Pfam" id="PF01343"/>
    </source>
</evidence>
<keyword evidence="5" id="KW-0812">Transmembrane</keyword>
<evidence type="ECO:0000313" key="8">
    <source>
        <dbReference type="Proteomes" id="UP000182567"/>
    </source>
</evidence>
<evidence type="ECO:0000256" key="4">
    <source>
        <dbReference type="ARBA" id="ARBA00022825"/>
    </source>
</evidence>
<dbReference type="CDD" id="cd07023">
    <property type="entry name" value="S49_Sppa_N_C"/>
    <property type="match status" value="1"/>
</dbReference>
<keyword evidence="3" id="KW-0378">Hydrolase</keyword>
<dbReference type="GO" id="GO:0006508">
    <property type="term" value="P:proteolysis"/>
    <property type="evidence" value="ECO:0007669"/>
    <property type="project" value="UniProtKB-KW"/>
</dbReference>
<dbReference type="AlphaFoldDB" id="A0A1J0EU24"/>